<dbReference type="AlphaFoldDB" id="A0A7J7KSB4"/>
<dbReference type="GO" id="GO:0000978">
    <property type="term" value="F:RNA polymerase II cis-regulatory region sequence-specific DNA binding"/>
    <property type="evidence" value="ECO:0007669"/>
    <property type="project" value="TreeGrafter"/>
</dbReference>
<dbReference type="SUPFAM" id="SSF46785">
    <property type="entry name" value="Winged helix' DNA-binding domain"/>
    <property type="match status" value="1"/>
</dbReference>
<gene>
    <name evidence="3" type="ORF">EB796_000669</name>
</gene>
<keyword evidence="4" id="KW-1185">Reference proteome</keyword>
<dbReference type="Pfam" id="PF00605">
    <property type="entry name" value="IRF"/>
    <property type="match status" value="1"/>
</dbReference>
<feature type="region of interest" description="Disordered" evidence="1">
    <location>
        <begin position="225"/>
        <end position="245"/>
    </location>
</feature>
<evidence type="ECO:0000259" key="2">
    <source>
        <dbReference type="PROSITE" id="PS51507"/>
    </source>
</evidence>
<dbReference type="PANTHER" id="PTHR11949">
    <property type="entry name" value="INTERFERON REGULATORY FACTOR"/>
    <property type="match status" value="1"/>
</dbReference>
<evidence type="ECO:0000313" key="4">
    <source>
        <dbReference type="Proteomes" id="UP000593567"/>
    </source>
</evidence>
<dbReference type="OrthoDB" id="6538197at2759"/>
<evidence type="ECO:0000313" key="3">
    <source>
        <dbReference type="EMBL" id="KAF6041028.1"/>
    </source>
</evidence>
<proteinExistence type="predicted"/>
<reference evidence="3" key="1">
    <citation type="submission" date="2020-06" db="EMBL/GenBank/DDBJ databases">
        <title>Draft genome of Bugula neritina, a colonial animal packing powerful symbionts and potential medicines.</title>
        <authorList>
            <person name="Rayko M."/>
        </authorList>
    </citation>
    <scope>NUCLEOTIDE SEQUENCE [LARGE SCALE GENOMIC DNA]</scope>
    <source>
        <strain evidence="3">Kwan_BN1</strain>
    </source>
</reference>
<protein>
    <submittedName>
        <fullName evidence="3">IRF2</fullName>
    </submittedName>
</protein>
<feature type="domain" description="IRF tryptophan pentad repeat" evidence="2">
    <location>
        <begin position="1"/>
        <end position="111"/>
    </location>
</feature>
<dbReference type="PROSITE" id="PS51507">
    <property type="entry name" value="IRF_2"/>
    <property type="match status" value="1"/>
</dbReference>
<accession>A0A7J7KSB4</accession>
<organism evidence="3 4">
    <name type="scientific">Bugula neritina</name>
    <name type="common">Brown bryozoan</name>
    <name type="synonym">Sertularia neritina</name>
    <dbReference type="NCBI Taxonomy" id="10212"/>
    <lineage>
        <taxon>Eukaryota</taxon>
        <taxon>Metazoa</taxon>
        <taxon>Spiralia</taxon>
        <taxon>Lophotrochozoa</taxon>
        <taxon>Bryozoa</taxon>
        <taxon>Gymnolaemata</taxon>
        <taxon>Cheilostomatida</taxon>
        <taxon>Flustrina</taxon>
        <taxon>Buguloidea</taxon>
        <taxon>Bugulidae</taxon>
        <taxon>Bugula</taxon>
    </lineage>
</organism>
<dbReference type="InterPro" id="IPR036388">
    <property type="entry name" value="WH-like_DNA-bd_sf"/>
</dbReference>
<dbReference type="InterPro" id="IPR001346">
    <property type="entry name" value="Interferon_reg_fact_DNA-bd_dom"/>
</dbReference>
<dbReference type="EMBL" id="VXIV02000088">
    <property type="protein sequence ID" value="KAF6041028.1"/>
    <property type="molecule type" value="Genomic_DNA"/>
</dbReference>
<dbReference type="PRINTS" id="PR00267">
    <property type="entry name" value="INTFRNREGFCT"/>
</dbReference>
<dbReference type="SMART" id="SM00348">
    <property type="entry name" value="IRF"/>
    <property type="match status" value="1"/>
</dbReference>
<feature type="region of interest" description="Disordered" evidence="1">
    <location>
        <begin position="116"/>
        <end position="139"/>
    </location>
</feature>
<dbReference type="PANTHER" id="PTHR11949:SF17">
    <property type="entry name" value="IRF TRYPTOPHAN PENTAD REPEAT DOMAIN-CONTAINING PROTEIN"/>
    <property type="match status" value="1"/>
</dbReference>
<sequence length="357" mass="41321">MRIHAWLKKVVNDTTFSTALWWHNREKGLLAIHWKHASYDDYAAKDSALFKQWAIDNHRYDLDAQDSPEERKRWKTNFRCALHSATDIKKIETLSGTKMRKQSYRVFQLLEKPDPEKVVQKKKSNREAAKSKLKQKGEKRCYRSRLNKCRKEYKSEPKTFGESSTENRFFKGEATTVKIEPIDPHSMYRSSGSSFNVESVDKYDQDASLPATLDDLHEDEAYFSFSDSASENSHETSYSPVTQSEAASSNSDFIPLAPVETIFHQHHLEHFPSTTGESEIYTQEYFEMDTDEGVIEEYATTNDTGNLYLACDQWGTKISKDSCIHSQNVITEFYIDHQNSHLSSAIHQDRHYSLTPL</sequence>
<comment type="caution">
    <text evidence="3">The sequence shown here is derived from an EMBL/GenBank/DDBJ whole genome shotgun (WGS) entry which is preliminary data.</text>
</comment>
<dbReference type="GO" id="GO:0005634">
    <property type="term" value="C:nucleus"/>
    <property type="evidence" value="ECO:0007669"/>
    <property type="project" value="TreeGrafter"/>
</dbReference>
<evidence type="ECO:0000256" key="1">
    <source>
        <dbReference type="SAM" id="MobiDB-lite"/>
    </source>
</evidence>
<dbReference type="GO" id="GO:0000981">
    <property type="term" value="F:DNA-binding transcription factor activity, RNA polymerase II-specific"/>
    <property type="evidence" value="ECO:0007669"/>
    <property type="project" value="TreeGrafter"/>
</dbReference>
<dbReference type="Gene3D" id="1.10.10.10">
    <property type="entry name" value="Winged helix-like DNA-binding domain superfamily/Winged helix DNA-binding domain"/>
    <property type="match status" value="1"/>
</dbReference>
<dbReference type="Proteomes" id="UP000593567">
    <property type="component" value="Unassembled WGS sequence"/>
</dbReference>
<name>A0A7J7KSB4_BUGNE</name>
<dbReference type="InterPro" id="IPR036390">
    <property type="entry name" value="WH_DNA-bd_sf"/>
</dbReference>
<dbReference type="GO" id="GO:0002376">
    <property type="term" value="P:immune system process"/>
    <property type="evidence" value="ECO:0007669"/>
    <property type="project" value="TreeGrafter"/>
</dbReference>